<sequence length="201" mass="22420">MTTEGMLRSWFPDYLSVDAKNAFEKAFGDIDPLGTIFAVGQKDYVQGAAFTGFVMLRKRGATQCEEKEVAGIILSNSCDIDQRNPRSHPVNVTFAPLLSLEALSSSWRSRGLTEEQINSKINTVKKQAISHLFYLPSGPHGREAVADFSMLGVMQMDNFVSKCSEHIFTLDQVGYYFFLIKLSIHFLRLTDGVQRGPQLAS</sequence>
<name>E6QNL1_9ZZZZ</name>
<gene>
    <name evidence="1" type="ORF">CARN6_2347</name>
</gene>
<dbReference type="AlphaFoldDB" id="E6QNL1"/>
<protein>
    <submittedName>
        <fullName evidence="1">Uncharacterized protein</fullName>
    </submittedName>
</protein>
<accession>E6QNL1</accession>
<dbReference type="EMBL" id="CABQ01000280">
    <property type="protein sequence ID" value="CBI08832.1"/>
    <property type="molecule type" value="Genomic_DNA"/>
</dbReference>
<reference evidence="1" key="1">
    <citation type="submission" date="2009-10" db="EMBL/GenBank/DDBJ databases">
        <title>Diversity of trophic interactions inside an arsenic-rich microbial ecosystem.</title>
        <authorList>
            <person name="Bertin P.N."/>
            <person name="Heinrich-Salmeron A."/>
            <person name="Pelletier E."/>
            <person name="Goulhen-Chollet F."/>
            <person name="Arsene-Ploetze F."/>
            <person name="Gallien S."/>
            <person name="Calteau A."/>
            <person name="Vallenet D."/>
            <person name="Casiot C."/>
            <person name="Chane-Woon-Ming B."/>
            <person name="Giloteaux L."/>
            <person name="Barakat M."/>
            <person name="Bonnefoy V."/>
            <person name="Bruneel O."/>
            <person name="Chandler M."/>
            <person name="Cleiss J."/>
            <person name="Duran R."/>
            <person name="Elbaz-Poulichet F."/>
            <person name="Fonknechten N."/>
            <person name="Lauga B."/>
            <person name="Mornico D."/>
            <person name="Ortet P."/>
            <person name="Schaeffer C."/>
            <person name="Siguier P."/>
            <person name="Alexander Thil Smith A."/>
            <person name="Van Dorsselaer A."/>
            <person name="Weissenbach J."/>
            <person name="Medigue C."/>
            <person name="Le Paslier D."/>
        </authorList>
    </citation>
    <scope>NUCLEOTIDE SEQUENCE</scope>
</reference>
<organism evidence="1">
    <name type="scientific">mine drainage metagenome</name>
    <dbReference type="NCBI Taxonomy" id="410659"/>
    <lineage>
        <taxon>unclassified sequences</taxon>
        <taxon>metagenomes</taxon>
        <taxon>ecological metagenomes</taxon>
    </lineage>
</organism>
<evidence type="ECO:0000313" key="1">
    <source>
        <dbReference type="EMBL" id="CBI08832.1"/>
    </source>
</evidence>
<comment type="caution">
    <text evidence="1">The sequence shown here is derived from an EMBL/GenBank/DDBJ whole genome shotgun (WGS) entry which is preliminary data.</text>
</comment>
<proteinExistence type="predicted"/>